<proteinExistence type="predicted"/>
<name>A0A7W5V8C6_9ACTN</name>
<dbReference type="Proteomes" id="UP000579945">
    <property type="component" value="Unassembled WGS sequence"/>
</dbReference>
<accession>A0A7W5V8C6</accession>
<organism evidence="2 3">
    <name type="scientific">Nonomuraea dietziae</name>
    <dbReference type="NCBI Taxonomy" id="65515"/>
    <lineage>
        <taxon>Bacteria</taxon>
        <taxon>Bacillati</taxon>
        <taxon>Actinomycetota</taxon>
        <taxon>Actinomycetes</taxon>
        <taxon>Streptosporangiales</taxon>
        <taxon>Streptosporangiaceae</taxon>
        <taxon>Nonomuraea</taxon>
    </lineage>
</organism>
<evidence type="ECO:0000313" key="2">
    <source>
        <dbReference type="EMBL" id="MBB3732492.1"/>
    </source>
</evidence>
<protein>
    <submittedName>
        <fullName evidence="2">Uncharacterized protein</fullName>
    </submittedName>
</protein>
<dbReference type="EMBL" id="JACIBV010000001">
    <property type="protein sequence ID" value="MBB3732492.1"/>
    <property type="molecule type" value="Genomic_DNA"/>
</dbReference>
<comment type="caution">
    <text evidence="2">The sequence shown here is derived from an EMBL/GenBank/DDBJ whole genome shotgun (WGS) entry which is preliminary data.</text>
</comment>
<feature type="compositionally biased region" description="Basic residues" evidence="1">
    <location>
        <begin position="1"/>
        <end position="10"/>
    </location>
</feature>
<reference evidence="2 3" key="1">
    <citation type="submission" date="2020-08" db="EMBL/GenBank/DDBJ databases">
        <title>Sequencing the genomes of 1000 actinobacteria strains.</title>
        <authorList>
            <person name="Klenk H.-P."/>
        </authorList>
    </citation>
    <scope>NUCLEOTIDE SEQUENCE [LARGE SCALE GENOMIC DNA]</scope>
    <source>
        <strain evidence="2 3">DSM 44320</strain>
    </source>
</reference>
<feature type="region of interest" description="Disordered" evidence="1">
    <location>
        <begin position="1"/>
        <end position="29"/>
    </location>
</feature>
<dbReference type="AlphaFoldDB" id="A0A7W5V8C6"/>
<gene>
    <name evidence="2" type="ORF">FHR33_008352</name>
</gene>
<sequence>MMRRTQVRKPHNPDAASDLRMPSGQPLPY</sequence>
<evidence type="ECO:0000313" key="3">
    <source>
        <dbReference type="Proteomes" id="UP000579945"/>
    </source>
</evidence>
<keyword evidence="3" id="KW-1185">Reference proteome</keyword>
<evidence type="ECO:0000256" key="1">
    <source>
        <dbReference type="SAM" id="MobiDB-lite"/>
    </source>
</evidence>